<dbReference type="SMART" id="SM00285">
    <property type="entry name" value="PBD"/>
    <property type="match status" value="1"/>
</dbReference>
<dbReference type="GeneID" id="111014358"/>
<dbReference type="InterPro" id="IPR036936">
    <property type="entry name" value="CRIB_dom_sf"/>
</dbReference>
<dbReference type="AlphaFoldDB" id="A0A6J1CUB3"/>
<evidence type="ECO:0000313" key="4">
    <source>
        <dbReference type="Proteomes" id="UP000504603"/>
    </source>
</evidence>
<protein>
    <submittedName>
        <fullName evidence="5">Rho GTPase-activating protein 5-like</fullName>
    </submittedName>
</protein>
<dbReference type="InterPro" id="IPR000198">
    <property type="entry name" value="RhoGAP_dom"/>
</dbReference>
<dbReference type="Pfam" id="PF00620">
    <property type="entry name" value="RhoGAP"/>
    <property type="match status" value="1"/>
</dbReference>
<dbReference type="CDD" id="cd00132">
    <property type="entry name" value="CRIB"/>
    <property type="match status" value="1"/>
</dbReference>
<evidence type="ECO:0000256" key="2">
    <source>
        <dbReference type="SAM" id="MobiDB-lite"/>
    </source>
</evidence>
<dbReference type="GO" id="GO:0007165">
    <property type="term" value="P:signal transduction"/>
    <property type="evidence" value="ECO:0007669"/>
    <property type="project" value="InterPro"/>
</dbReference>
<dbReference type="InterPro" id="IPR000095">
    <property type="entry name" value="CRIB_dom"/>
</dbReference>
<dbReference type="OrthoDB" id="185175at2759"/>
<feature type="compositionally biased region" description="Low complexity" evidence="2">
    <location>
        <begin position="8"/>
        <end position="21"/>
    </location>
</feature>
<dbReference type="Gene3D" id="1.10.555.10">
    <property type="entry name" value="Rho GTPase activation protein"/>
    <property type="match status" value="1"/>
</dbReference>
<dbReference type="PANTHER" id="PTHR23177">
    <property type="entry name" value="MKIAA1688 PROTEIN"/>
    <property type="match status" value="1"/>
</dbReference>
<evidence type="ECO:0000256" key="1">
    <source>
        <dbReference type="ARBA" id="ARBA00022468"/>
    </source>
</evidence>
<dbReference type="PROSITE" id="PS50238">
    <property type="entry name" value="RHOGAP"/>
    <property type="match status" value="1"/>
</dbReference>
<dbReference type="RefSeq" id="XP_022144741.1">
    <property type="nucleotide sequence ID" value="XM_022289049.1"/>
</dbReference>
<proteinExistence type="predicted"/>
<dbReference type="CDD" id="cd00159">
    <property type="entry name" value="RhoGAP"/>
    <property type="match status" value="1"/>
</dbReference>
<dbReference type="SUPFAM" id="SSF48350">
    <property type="entry name" value="GTPase activation domain, GAP"/>
    <property type="match status" value="1"/>
</dbReference>
<dbReference type="InterPro" id="IPR044785">
    <property type="entry name" value="RopGAP1-5"/>
</dbReference>
<name>A0A6J1CUB3_MOMCH</name>
<feature type="region of interest" description="Disordered" evidence="2">
    <location>
        <begin position="1"/>
        <end position="33"/>
    </location>
</feature>
<dbReference type="SMART" id="SM00324">
    <property type="entry name" value="RhoGAP"/>
    <property type="match status" value="1"/>
</dbReference>
<dbReference type="FunFam" id="1.10.555.10:FF:000046">
    <property type="entry name" value="Rho GTPase-activating protein 5"/>
    <property type="match status" value="1"/>
</dbReference>
<keyword evidence="1" id="KW-0343">GTPase activation</keyword>
<feature type="compositionally biased region" description="Acidic residues" evidence="2">
    <location>
        <begin position="357"/>
        <end position="368"/>
    </location>
</feature>
<dbReference type="GO" id="GO:0005096">
    <property type="term" value="F:GTPase activator activity"/>
    <property type="evidence" value="ECO:0007669"/>
    <property type="project" value="UniProtKB-KW"/>
</dbReference>
<evidence type="ECO:0000259" key="3">
    <source>
        <dbReference type="PROSITE" id="PS50238"/>
    </source>
</evidence>
<dbReference type="KEGG" id="mcha:111014358"/>
<accession>A0A6J1CUB3</accession>
<keyword evidence="4" id="KW-1185">Reference proteome</keyword>
<gene>
    <name evidence="5" type="primary">LOC111014358</name>
</gene>
<dbReference type="PANTHER" id="PTHR23177:SF64">
    <property type="entry name" value="RHO GTPASE-ACTIVATING PROTEIN 1"/>
    <property type="match status" value="1"/>
</dbReference>
<dbReference type="InterPro" id="IPR008936">
    <property type="entry name" value="Rho_GTPase_activation_prot"/>
</dbReference>
<organism evidence="4 5">
    <name type="scientific">Momordica charantia</name>
    <name type="common">Bitter gourd</name>
    <name type="synonym">Balsam pear</name>
    <dbReference type="NCBI Taxonomy" id="3673"/>
    <lineage>
        <taxon>Eukaryota</taxon>
        <taxon>Viridiplantae</taxon>
        <taxon>Streptophyta</taxon>
        <taxon>Embryophyta</taxon>
        <taxon>Tracheophyta</taxon>
        <taxon>Spermatophyta</taxon>
        <taxon>Magnoliopsida</taxon>
        <taxon>eudicotyledons</taxon>
        <taxon>Gunneridae</taxon>
        <taxon>Pentapetalae</taxon>
        <taxon>rosids</taxon>
        <taxon>fabids</taxon>
        <taxon>Cucurbitales</taxon>
        <taxon>Cucurbitaceae</taxon>
        <taxon>Momordiceae</taxon>
        <taxon>Momordica</taxon>
    </lineage>
</organism>
<dbReference type="Gene3D" id="3.90.810.10">
    <property type="entry name" value="CRIB domain"/>
    <property type="match status" value="1"/>
</dbReference>
<feature type="region of interest" description="Disordered" evidence="2">
    <location>
        <begin position="334"/>
        <end position="368"/>
    </location>
</feature>
<sequence length="506" mass="55371">MADVLQRSPSHFPSPSSSSAPNDGPHPHAINISTPSINHCVQFHLDFSEEEEEEESDREGEGDQLSLLTFLVAAFRKSLIGCRSTSGGSARAAGKLSSMEIGWPSDVRHVAHVTFDRFNGFLGLPVEFELEVPRRAPSASANVFGVSTESMQLSFDLRGNSVPTILLLMQKHLYIQGGLEAEGIFRITAGNSQEEFVRDQLNRGVVPDGVDVHCLAGLIKAWFRELPTGVLDSLSPEQVMEAQTEEECAELARLLPHTEAALLDWAVNLMADVVQFEHQNKMNSRNVAMVFAPNMTQMADPLTALMYAVKVMNFLKTLIEKTLKDREDSVVESAPILRLNPSDEDGHQSASQSYQDEQNEAGDDKTEDEQIFVTEEPAPESRPLPREDNCTAETGSQNLLSSIENIIPGASQSIVNNCPCEIVSELNCSVNEEQETGLVCQVGTGRSCRKSSLDRSNSSNLKRVTTKKANEPVSVKVHTAGAAQKGKKTGIVGRLNSRTELAEAWR</sequence>
<evidence type="ECO:0000313" key="5">
    <source>
        <dbReference type="RefSeq" id="XP_022144741.1"/>
    </source>
</evidence>
<reference evidence="5" key="1">
    <citation type="submission" date="2025-08" db="UniProtKB">
        <authorList>
            <consortium name="RefSeq"/>
        </authorList>
    </citation>
    <scope>IDENTIFICATION</scope>
    <source>
        <strain evidence="5">OHB3-1</strain>
    </source>
</reference>
<feature type="domain" description="Rho-GAP" evidence="3">
    <location>
        <begin position="146"/>
        <end position="330"/>
    </location>
</feature>
<dbReference type="Proteomes" id="UP000504603">
    <property type="component" value="Unplaced"/>
</dbReference>